<evidence type="ECO:0000256" key="5">
    <source>
        <dbReference type="ARBA" id="ARBA00022801"/>
    </source>
</evidence>
<evidence type="ECO:0000256" key="1">
    <source>
        <dbReference type="ARBA" id="ARBA00004613"/>
    </source>
</evidence>
<dbReference type="CDD" id="cd04852">
    <property type="entry name" value="Peptidases_S8_3"/>
    <property type="match status" value="1"/>
</dbReference>
<feature type="domain" description="Inhibitor I9" evidence="13">
    <location>
        <begin position="81"/>
        <end position="146"/>
    </location>
</feature>
<dbReference type="Gene3D" id="3.30.70.80">
    <property type="entry name" value="Peptidase S8 propeptide/proteinase inhibitor I9"/>
    <property type="match status" value="1"/>
</dbReference>
<dbReference type="PROSITE" id="PS51892">
    <property type="entry name" value="SUBTILASE"/>
    <property type="match status" value="1"/>
</dbReference>
<dbReference type="InterPro" id="IPR015500">
    <property type="entry name" value="Peptidase_S8_subtilisin-rel"/>
</dbReference>
<dbReference type="PANTHER" id="PTHR10795">
    <property type="entry name" value="PROPROTEIN CONVERTASE SUBTILISIN/KEXIN"/>
    <property type="match status" value="1"/>
</dbReference>
<dbReference type="OrthoDB" id="206201at2759"/>
<evidence type="ECO:0000256" key="6">
    <source>
        <dbReference type="ARBA" id="ARBA00022825"/>
    </source>
</evidence>
<accession>A0A9D4UJT6</accession>
<dbReference type="PRINTS" id="PR00723">
    <property type="entry name" value="SUBTILISIN"/>
</dbReference>
<dbReference type="InterPro" id="IPR000209">
    <property type="entry name" value="Peptidase_S8/S53_dom"/>
</dbReference>
<feature type="domain" description="Peptidase S8/S53" evidence="12">
    <location>
        <begin position="173"/>
        <end position="655"/>
    </location>
</feature>
<evidence type="ECO:0000259" key="12">
    <source>
        <dbReference type="Pfam" id="PF00082"/>
    </source>
</evidence>
<name>A0A9D4UJT6_ADICA</name>
<dbReference type="CDD" id="cd02120">
    <property type="entry name" value="PA_subtilisin_like"/>
    <property type="match status" value="1"/>
</dbReference>
<proteinExistence type="inferred from homology"/>
<evidence type="ECO:0000256" key="9">
    <source>
        <dbReference type="PROSITE-ProRule" id="PRU01240"/>
    </source>
</evidence>
<evidence type="ECO:0000256" key="7">
    <source>
        <dbReference type="ARBA" id="ARBA00023180"/>
    </source>
</evidence>
<comment type="similarity">
    <text evidence="2 9 10">Belongs to the peptidase S8 family.</text>
</comment>
<evidence type="ECO:0000259" key="13">
    <source>
        <dbReference type="Pfam" id="PF05922"/>
    </source>
</evidence>
<feature type="active site" description="Charge relay system" evidence="8 9">
    <location>
        <position position="182"/>
    </location>
</feature>
<reference evidence="15" key="1">
    <citation type="submission" date="2021-01" db="EMBL/GenBank/DDBJ databases">
        <title>Adiantum capillus-veneris genome.</title>
        <authorList>
            <person name="Fang Y."/>
            <person name="Liao Q."/>
        </authorList>
    </citation>
    <scope>NUCLEOTIDE SEQUENCE</scope>
    <source>
        <strain evidence="15">H3</strain>
        <tissue evidence="15">Leaf</tissue>
    </source>
</reference>
<sequence length="864" mass="91934">MSALQLPSIFVLLLIAILASCSIHRPCVQATDHPPSPSASYVVLLEGSPVLHYDGSLPDFPLVPRRPDGRIDMSSQAAQLYASFLIDRHDSILNEVFGEGAHLKKKLYSYHYLLNGFAAWLTAEEADILQHSSSKIISVEKDSRVQKFTTYTPKYMGLPGGAWADNGGVDYAGEGIVIGLVDTGINPFHPSFSDRGGSHPYTFPKHFSGKCEVTLDFPAGSCNKKLVGAQHFAAALTASGSFNASVDSASPLDGDGHGTHTASIAAGNSGIPVVIDGLNFGLASGMAPRAHIAIYKSMFRDVGGYFSDTVAAMDQAVQDGVDILSLSIGPASPPEGVATFLSATELAALSAVKAGVFVVQAAGNAGPLPGSVASFSPWIFTVGAAFHNRSYHNSILLSNHQSIKGFGLSPGTEGTAFYNLVLASDSAKKQRHRYRSSLKPNAHETHANTCQDPSMLHEDMVKGHILVCRYSIEFLTGKASLRGVIATTRKLHASGVIVVVDKDTVDADIEPFPSTIPIVLIPGLEESLMLLSYFTTKSNLTVEARIMGGLSPTYDKRAPQVAFYSSRGPDLANSRRLVAEVMKPNVMAPGDMIWAAWSPIGNDDDYFTGKNFALGSGTSMAAPHVAGIAALVKQKNPNMSPAAIGSALTTSASTVDHQGFPLLAQQPSYNLTLPLGPASPFDFGGGEVNPTAAIDPGLVFDADFPDYVQFLCSIQGGEMEVMKATRTICNQAGGVSELQLNQPSVTISNLSGPRVVRRRASGVARHEETYRVSTEQPEGVVVSVYPTVFKLRKGSSDCRKRHGHAGPRRCRLYTRRQQSVELVITITPTSASSRPSFGSILLSGSRGHVVRLPLSIVSRSVTVN</sequence>
<dbReference type="AlphaFoldDB" id="A0A9D4UJT6"/>
<dbReference type="PROSITE" id="PS00136">
    <property type="entry name" value="SUBTILASE_ASP"/>
    <property type="match status" value="1"/>
</dbReference>
<dbReference type="Proteomes" id="UP000886520">
    <property type="component" value="Chromosome 16"/>
</dbReference>
<keyword evidence="4 11" id="KW-0732">Signal</keyword>
<evidence type="ECO:0000256" key="10">
    <source>
        <dbReference type="RuleBase" id="RU003355"/>
    </source>
</evidence>
<keyword evidence="7" id="KW-0325">Glycoprotein</keyword>
<keyword evidence="3 9" id="KW-0645">Protease</keyword>
<evidence type="ECO:0000259" key="14">
    <source>
        <dbReference type="Pfam" id="PF17766"/>
    </source>
</evidence>
<feature type="chain" id="PRO_5038692035" evidence="11">
    <location>
        <begin position="22"/>
        <end position="864"/>
    </location>
</feature>
<comment type="subcellular location">
    <subcellularLocation>
        <location evidence="1">Secreted</location>
    </subcellularLocation>
</comment>
<evidence type="ECO:0000256" key="3">
    <source>
        <dbReference type="ARBA" id="ARBA00022670"/>
    </source>
</evidence>
<protein>
    <submittedName>
        <fullName evidence="15">Uncharacterized protein</fullName>
    </submittedName>
</protein>
<dbReference type="InterPro" id="IPR034197">
    <property type="entry name" value="Peptidases_S8_3"/>
</dbReference>
<dbReference type="EMBL" id="JABFUD020000016">
    <property type="protein sequence ID" value="KAI5068832.1"/>
    <property type="molecule type" value="Genomic_DNA"/>
</dbReference>
<evidence type="ECO:0000313" key="15">
    <source>
        <dbReference type="EMBL" id="KAI5068832.1"/>
    </source>
</evidence>
<dbReference type="InterPro" id="IPR041469">
    <property type="entry name" value="Subtilisin-like_FN3"/>
</dbReference>
<evidence type="ECO:0000256" key="4">
    <source>
        <dbReference type="ARBA" id="ARBA00022729"/>
    </source>
</evidence>
<comment type="caution">
    <text evidence="15">The sequence shown here is derived from an EMBL/GenBank/DDBJ whole genome shotgun (WGS) entry which is preliminary data.</text>
</comment>
<evidence type="ECO:0000256" key="2">
    <source>
        <dbReference type="ARBA" id="ARBA00011073"/>
    </source>
</evidence>
<dbReference type="GO" id="GO:0006508">
    <property type="term" value="P:proteolysis"/>
    <property type="evidence" value="ECO:0007669"/>
    <property type="project" value="UniProtKB-KW"/>
</dbReference>
<dbReference type="InterPro" id="IPR045051">
    <property type="entry name" value="SBT"/>
</dbReference>
<dbReference type="InterPro" id="IPR037045">
    <property type="entry name" value="S8pro/Inhibitor_I9_sf"/>
</dbReference>
<dbReference type="InterPro" id="IPR023827">
    <property type="entry name" value="Peptidase_S8_Asp-AS"/>
</dbReference>
<evidence type="ECO:0000256" key="11">
    <source>
        <dbReference type="SAM" id="SignalP"/>
    </source>
</evidence>
<organism evidence="15 16">
    <name type="scientific">Adiantum capillus-veneris</name>
    <name type="common">Maidenhair fern</name>
    <dbReference type="NCBI Taxonomy" id="13818"/>
    <lineage>
        <taxon>Eukaryota</taxon>
        <taxon>Viridiplantae</taxon>
        <taxon>Streptophyta</taxon>
        <taxon>Embryophyta</taxon>
        <taxon>Tracheophyta</taxon>
        <taxon>Polypodiopsida</taxon>
        <taxon>Polypodiidae</taxon>
        <taxon>Polypodiales</taxon>
        <taxon>Pteridineae</taxon>
        <taxon>Pteridaceae</taxon>
        <taxon>Vittarioideae</taxon>
        <taxon>Adiantum</taxon>
    </lineage>
</organism>
<gene>
    <name evidence="15" type="ORF">GOP47_0017177</name>
</gene>
<keyword evidence="6 9" id="KW-0720">Serine protease</keyword>
<dbReference type="Pfam" id="PF00082">
    <property type="entry name" value="Peptidase_S8"/>
    <property type="match status" value="1"/>
</dbReference>
<feature type="active site" description="Charge relay system" evidence="8 9">
    <location>
        <position position="257"/>
    </location>
</feature>
<dbReference type="Gene3D" id="3.40.50.200">
    <property type="entry name" value="Peptidase S8/S53 domain"/>
    <property type="match status" value="1"/>
</dbReference>
<feature type="signal peptide" evidence="11">
    <location>
        <begin position="1"/>
        <end position="21"/>
    </location>
</feature>
<dbReference type="InterPro" id="IPR023828">
    <property type="entry name" value="Peptidase_S8_Ser-AS"/>
</dbReference>
<dbReference type="Gene3D" id="2.60.40.2310">
    <property type="match status" value="1"/>
</dbReference>
<keyword evidence="5 9" id="KW-0378">Hydrolase</keyword>
<dbReference type="GO" id="GO:0005576">
    <property type="term" value="C:extracellular region"/>
    <property type="evidence" value="ECO:0007669"/>
    <property type="project" value="UniProtKB-SubCell"/>
</dbReference>
<dbReference type="SUPFAM" id="SSF52743">
    <property type="entry name" value="Subtilisin-like"/>
    <property type="match status" value="1"/>
</dbReference>
<dbReference type="Pfam" id="PF05922">
    <property type="entry name" value="Inhibitor_I9"/>
    <property type="match status" value="1"/>
</dbReference>
<dbReference type="PROSITE" id="PS00138">
    <property type="entry name" value="SUBTILASE_SER"/>
    <property type="match status" value="1"/>
</dbReference>
<evidence type="ECO:0000313" key="16">
    <source>
        <dbReference type="Proteomes" id="UP000886520"/>
    </source>
</evidence>
<dbReference type="Pfam" id="PF17766">
    <property type="entry name" value="fn3_6"/>
    <property type="match status" value="1"/>
</dbReference>
<dbReference type="InterPro" id="IPR036852">
    <property type="entry name" value="Peptidase_S8/S53_dom_sf"/>
</dbReference>
<dbReference type="Gene3D" id="3.50.30.30">
    <property type="match status" value="1"/>
</dbReference>
<feature type="domain" description="Subtilisin-like protease fibronectin type-III" evidence="14">
    <location>
        <begin position="739"/>
        <end position="793"/>
    </location>
</feature>
<dbReference type="InterPro" id="IPR010259">
    <property type="entry name" value="S8pro/Inhibitor_I9"/>
</dbReference>
<evidence type="ECO:0000256" key="8">
    <source>
        <dbReference type="PIRSR" id="PIRSR615500-1"/>
    </source>
</evidence>
<keyword evidence="16" id="KW-1185">Reference proteome</keyword>
<dbReference type="GO" id="GO:0004252">
    <property type="term" value="F:serine-type endopeptidase activity"/>
    <property type="evidence" value="ECO:0007669"/>
    <property type="project" value="UniProtKB-UniRule"/>
</dbReference>
<feature type="active site" description="Charge relay system" evidence="8 9">
    <location>
        <position position="619"/>
    </location>
</feature>